<feature type="region of interest" description="Disordered" evidence="1">
    <location>
        <begin position="412"/>
        <end position="441"/>
    </location>
</feature>
<evidence type="ECO:0000313" key="3">
    <source>
        <dbReference type="Proteomes" id="UP000479190"/>
    </source>
</evidence>
<dbReference type="AlphaFoldDB" id="A0A6H5I7E6"/>
<accession>A0A6H5I7E6</accession>
<protein>
    <submittedName>
        <fullName evidence="2">Uncharacterized protein</fullName>
    </submittedName>
</protein>
<sequence>MGRVGEVAVATARVFALGHALGPTWPTRLQTLSMCTTRTKDSPYLIVQSRLLGENDADTAFRKTNWIGSSFIVTSRRDKKANVEATSRGYIQASVEPTHVFVNVINLTQRASKKFQQSRRIASKSYSVNEYTVLSTTKKKEMKNEHRLQQRQHRCRMSIHAHLDVNACRVYHSTECTRERRRKRDVEKYVVWLCKHIVLPKRARGAQARQQNRAGDGAIQKKIKFIGNDSGECKSSKNACRHLLQLNDDIFYSSACVWNRSSKRSYAVSTGNRRACNMLARVAALASSQRHMWRVKFEFSSQKPAVSPPFTPWHAVYTENRRRISAVTSIGSGAAGFISSGGLLARTKRATSARLCVPYNGVCGAGRFAKPWKRGRREEMRYCCARAFRRYGPVEVSEESMHTRARILRHKRAAVARPRKNRAEVRKTGGDASLAGQQKEKKTADARLRTCVVAFCEHFDRHIRKHRRARVPLGPGQRNEMTNDRNGCHGACIHAQRPEINHFVGPTDCVYATYGLFPIDNDLKKQQQQYLYVTEEEQLHGLGIIVE</sequence>
<proteinExistence type="predicted"/>
<organism evidence="2 3">
    <name type="scientific">Trichogramma brassicae</name>
    <dbReference type="NCBI Taxonomy" id="86971"/>
    <lineage>
        <taxon>Eukaryota</taxon>
        <taxon>Metazoa</taxon>
        <taxon>Ecdysozoa</taxon>
        <taxon>Arthropoda</taxon>
        <taxon>Hexapoda</taxon>
        <taxon>Insecta</taxon>
        <taxon>Pterygota</taxon>
        <taxon>Neoptera</taxon>
        <taxon>Endopterygota</taxon>
        <taxon>Hymenoptera</taxon>
        <taxon>Apocrita</taxon>
        <taxon>Proctotrupomorpha</taxon>
        <taxon>Chalcidoidea</taxon>
        <taxon>Trichogrammatidae</taxon>
        <taxon>Trichogramma</taxon>
    </lineage>
</organism>
<reference evidence="2 3" key="1">
    <citation type="submission" date="2020-02" db="EMBL/GenBank/DDBJ databases">
        <authorList>
            <person name="Ferguson B K."/>
        </authorList>
    </citation>
    <scope>NUCLEOTIDE SEQUENCE [LARGE SCALE GENOMIC DNA]</scope>
</reference>
<gene>
    <name evidence="2" type="ORF">TBRA_LOCUS4314</name>
</gene>
<dbReference type="EMBL" id="CADCXV010000678">
    <property type="protein sequence ID" value="CAB0032375.1"/>
    <property type="molecule type" value="Genomic_DNA"/>
</dbReference>
<name>A0A6H5I7E6_9HYME</name>
<keyword evidence="3" id="KW-1185">Reference proteome</keyword>
<evidence type="ECO:0000256" key="1">
    <source>
        <dbReference type="SAM" id="MobiDB-lite"/>
    </source>
</evidence>
<dbReference type="Proteomes" id="UP000479190">
    <property type="component" value="Unassembled WGS sequence"/>
</dbReference>
<evidence type="ECO:0000313" key="2">
    <source>
        <dbReference type="EMBL" id="CAB0032375.1"/>
    </source>
</evidence>